<dbReference type="Pfam" id="PF13183">
    <property type="entry name" value="Fer4_8"/>
    <property type="match status" value="1"/>
</dbReference>
<dbReference type="Pfam" id="PF02754">
    <property type="entry name" value="CCG"/>
    <property type="match status" value="1"/>
</dbReference>
<evidence type="ECO:0000256" key="4">
    <source>
        <dbReference type="ARBA" id="ARBA00023004"/>
    </source>
</evidence>
<organism evidence="8">
    <name type="scientific">marine sediment metagenome</name>
    <dbReference type="NCBI Taxonomy" id="412755"/>
    <lineage>
        <taxon>unclassified sequences</taxon>
        <taxon>metagenomes</taxon>
        <taxon>ecological metagenomes</taxon>
    </lineage>
</organism>
<keyword evidence="5" id="KW-0411">Iron-sulfur</keyword>
<protein>
    <submittedName>
        <fullName evidence="8">Uncharacterized protein</fullName>
    </submittedName>
</protein>
<dbReference type="Gene3D" id="1.10.1060.10">
    <property type="entry name" value="Alpha-helical ferredoxin"/>
    <property type="match status" value="1"/>
</dbReference>
<name>X0T786_9ZZZZ</name>
<keyword evidence="4" id="KW-0408">Iron</keyword>
<keyword evidence="1" id="KW-0004">4Fe-4S</keyword>
<dbReference type="EMBL" id="BARS01006098">
    <property type="protein sequence ID" value="GAF83196.1"/>
    <property type="molecule type" value="Genomic_DNA"/>
</dbReference>
<evidence type="ECO:0000256" key="3">
    <source>
        <dbReference type="ARBA" id="ARBA00023002"/>
    </source>
</evidence>
<dbReference type="InterPro" id="IPR004017">
    <property type="entry name" value="Cys_rich_dom"/>
</dbReference>
<dbReference type="InterPro" id="IPR009051">
    <property type="entry name" value="Helical_ferredxn"/>
</dbReference>
<evidence type="ECO:0000259" key="7">
    <source>
        <dbReference type="Pfam" id="PF13183"/>
    </source>
</evidence>
<dbReference type="PANTHER" id="PTHR43255:SF1">
    <property type="entry name" value="IRON-SULFUR-BINDING OXIDOREDUCTASE FADF-RELATED"/>
    <property type="match status" value="1"/>
</dbReference>
<dbReference type="AlphaFoldDB" id="X0T786"/>
<dbReference type="GO" id="GO:0005886">
    <property type="term" value="C:plasma membrane"/>
    <property type="evidence" value="ECO:0007669"/>
    <property type="project" value="TreeGrafter"/>
</dbReference>
<keyword evidence="3" id="KW-0560">Oxidoreductase</keyword>
<gene>
    <name evidence="8" type="ORF">S01H1_11925</name>
</gene>
<dbReference type="PANTHER" id="PTHR43255">
    <property type="entry name" value="IRON-SULFUR-BINDING OXIDOREDUCTASE FADF-RELATED-RELATED"/>
    <property type="match status" value="1"/>
</dbReference>
<accession>X0T786</accession>
<proteinExistence type="predicted"/>
<dbReference type="GO" id="GO:0046872">
    <property type="term" value="F:metal ion binding"/>
    <property type="evidence" value="ECO:0007669"/>
    <property type="project" value="UniProtKB-KW"/>
</dbReference>
<evidence type="ECO:0000256" key="5">
    <source>
        <dbReference type="ARBA" id="ARBA00023014"/>
    </source>
</evidence>
<comment type="caution">
    <text evidence="8">The sequence shown here is derived from an EMBL/GenBank/DDBJ whole genome shotgun (WGS) entry which is preliminary data.</text>
</comment>
<feature type="domain" description="Cysteine-rich" evidence="6">
    <location>
        <begin position="131"/>
        <end position="212"/>
    </location>
</feature>
<feature type="non-terminal residue" evidence="8">
    <location>
        <position position="263"/>
    </location>
</feature>
<evidence type="ECO:0000259" key="6">
    <source>
        <dbReference type="Pfam" id="PF02754"/>
    </source>
</evidence>
<dbReference type="InterPro" id="IPR051460">
    <property type="entry name" value="HdrC_iron-sulfur_subunit"/>
</dbReference>
<evidence type="ECO:0000313" key="8">
    <source>
        <dbReference type="EMBL" id="GAF83196.1"/>
    </source>
</evidence>
<dbReference type="GO" id="GO:0016491">
    <property type="term" value="F:oxidoreductase activity"/>
    <property type="evidence" value="ECO:0007669"/>
    <property type="project" value="UniProtKB-KW"/>
</dbReference>
<feature type="domain" description="4Fe-4S ferredoxin-type" evidence="7">
    <location>
        <begin position="10"/>
        <end position="76"/>
    </location>
</feature>
<dbReference type="GO" id="GO:0051539">
    <property type="term" value="F:4 iron, 4 sulfur cluster binding"/>
    <property type="evidence" value="ECO:0007669"/>
    <property type="project" value="UniProtKB-KW"/>
</dbReference>
<evidence type="ECO:0000256" key="2">
    <source>
        <dbReference type="ARBA" id="ARBA00022723"/>
    </source>
</evidence>
<evidence type="ECO:0000256" key="1">
    <source>
        <dbReference type="ARBA" id="ARBA00022485"/>
    </source>
</evidence>
<dbReference type="InterPro" id="IPR017896">
    <property type="entry name" value="4Fe4S_Fe-S-bd"/>
</dbReference>
<keyword evidence="2" id="KW-0479">Metal-binding</keyword>
<sequence>MKDKKELKQITNCAMCPNMCKYSCPTYLATGKETITPQKIARLILYEEKAFIADEQGFFDVMFQSAMCGACKVHCVYDNYDLRKFIQRARSKAFKEGMLPDETKKRVETFMRFGNPHGERQLLQKGTGDLGYFVSCSTYNDQHLLKAMDRVISVSKEQVQEFGGADICCAAPLYYAGDTEGFKRAAQKMKGEIEKRKLRKVIADCPTCMKMMTEVYHEVGVDLDVEFVHTTQFLNALLEEGKIKVKRRNATATFHDPCILVND</sequence>
<reference evidence="8" key="1">
    <citation type="journal article" date="2014" name="Front. Microbiol.">
        <title>High frequency of phylogenetically diverse reductive dehalogenase-homologous genes in deep subseafloor sedimentary metagenomes.</title>
        <authorList>
            <person name="Kawai M."/>
            <person name="Futagami T."/>
            <person name="Toyoda A."/>
            <person name="Takaki Y."/>
            <person name="Nishi S."/>
            <person name="Hori S."/>
            <person name="Arai W."/>
            <person name="Tsubouchi T."/>
            <person name="Morono Y."/>
            <person name="Uchiyama I."/>
            <person name="Ito T."/>
            <person name="Fujiyama A."/>
            <person name="Inagaki F."/>
            <person name="Takami H."/>
        </authorList>
    </citation>
    <scope>NUCLEOTIDE SEQUENCE</scope>
    <source>
        <strain evidence="8">Expedition CK06-06</strain>
    </source>
</reference>